<dbReference type="AlphaFoldDB" id="Q652P3"/>
<evidence type="ECO:0000313" key="1">
    <source>
        <dbReference type="EMBL" id="BAD46224.1"/>
    </source>
</evidence>
<reference evidence="2" key="1">
    <citation type="journal article" date="2005" name="Nature">
        <title>The map-based sequence of the rice genome.</title>
        <authorList>
            <consortium name="International rice genome sequencing project (IRGSP)"/>
            <person name="Matsumoto T."/>
            <person name="Wu J."/>
            <person name="Kanamori H."/>
            <person name="Katayose Y."/>
            <person name="Fujisawa M."/>
            <person name="Namiki N."/>
            <person name="Mizuno H."/>
            <person name="Yamamoto K."/>
            <person name="Antonio B.A."/>
            <person name="Baba T."/>
            <person name="Sakata K."/>
            <person name="Nagamura Y."/>
            <person name="Aoki H."/>
            <person name="Arikawa K."/>
            <person name="Arita K."/>
            <person name="Bito T."/>
            <person name="Chiden Y."/>
            <person name="Fujitsuka N."/>
            <person name="Fukunaka R."/>
            <person name="Hamada M."/>
            <person name="Harada C."/>
            <person name="Hayashi A."/>
            <person name="Hijishita S."/>
            <person name="Honda M."/>
            <person name="Hosokawa S."/>
            <person name="Ichikawa Y."/>
            <person name="Idonuma A."/>
            <person name="Iijima M."/>
            <person name="Ikeda M."/>
            <person name="Ikeno M."/>
            <person name="Ito K."/>
            <person name="Ito S."/>
            <person name="Ito T."/>
            <person name="Ito Y."/>
            <person name="Ito Y."/>
            <person name="Iwabuchi A."/>
            <person name="Kamiya K."/>
            <person name="Karasawa W."/>
            <person name="Kurita K."/>
            <person name="Katagiri S."/>
            <person name="Kikuta A."/>
            <person name="Kobayashi H."/>
            <person name="Kobayashi N."/>
            <person name="Machita K."/>
            <person name="Maehara T."/>
            <person name="Masukawa M."/>
            <person name="Mizubayashi T."/>
            <person name="Mukai Y."/>
            <person name="Nagasaki H."/>
            <person name="Nagata Y."/>
            <person name="Naito S."/>
            <person name="Nakashima M."/>
            <person name="Nakama Y."/>
            <person name="Nakamichi Y."/>
            <person name="Nakamura M."/>
            <person name="Meguro A."/>
            <person name="Negishi M."/>
            <person name="Ohta I."/>
            <person name="Ohta T."/>
            <person name="Okamoto M."/>
            <person name="Ono N."/>
            <person name="Saji S."/>
            <person name="Sakaguchi M."/>
            <person name="Sakai K."/>
            <person name="Shibata M."/>
            <person name="Shimokawa T."/>
            <person name="Song J."/>
            <person name="Takazaki Y."/>
            <person name="Terasawa K."/>
            <person name="Tsugane M."/>
            <person name="Tsuji K."/>
            <person name="Ueda S."/>
            <person name="Waki K."/>
            <person name="Yamagata H."/>
            <person name="Yamamoto M."/>
            <person name="Yamamoto S."/>
            <person name="Yamane H."/>
            <person name="Yoshiki S."/>
            <person name="Yoshihara R."/>
            <person name="Yukawa K."/>
            <person name="Zhong H."/>
            <person name="Yano M."/>
            <person name="Yuan Q."/>
            <person name="Ouyang S."/>
            <person name="Liu J."/>
            <person name="Jones K.M."/>
            <person name="Gansberger K."/>
            <person name="Moffat K."/>
            <person name="Hill J."/>
            <person name="Bera J."/>
            <person name="Fadrosh D."/>
            <person name="Jin S."/>
            <person name="Johri S."/>
            <person name="Kim M."/>
            <person name="Overton L."/>
            <person name="Reardon M."/>
            <person name="Tsitrin T."/>
            <person name="Vuong H."/>
            <person name="Weaver B."/>
            <person name="Ciecko A."/>
            <person name="Tallon L."/>
            <person name="Jackson J."/>
            <person name="Pai G."/>
            <person name="Aken S.V."/>
            <person name="Utterback T."/>
            <person name="Reidmuller S."/>
            <person name="Feldblyum T."/>
            <person name="Hsiao J."/>
            <person name="Zismann V."/>
            <person name="Iobst S."/>
            <person name="de Vazeille A.R."/>
            <person name="Buell C.R."/>
            <person name="Ying K."/>
            <person name="Li Y."/>
            <person name="Lu T."/>
            <person name="Huang Y."/>
            <person name="Zhao Q."/>
            <person name="Feng Q."/>
            <person name="Zhang L."/>
            <person name="Zhu J."/>
            <person name="Weng Q."/>
            <person name="Mu J."/>
            <person name="Lu Y."/>
            <person name="Fan D."/>
            <person name="Liu Y."/>
            <person name="Guan J."/>
            <person name="Zhang Y."/>
            <person name="Yu S."/>
            <person name="Liu X."/>
            <person name="Zhang Y."/>
            <person name="Hong G."/>
            <person name="Han B."/>
            <person name="Choisne N."/>
            <person name="Demange N."/>
            <person name="Orjeda G."/>
            <person name="Samain S."/>
            <person name="Cattolico L."/>
            <person name="Pelletier E."/>
            <person name="Couloux A."/>
            <person name="Segurens B."/>
            <person name="Wincker P."/>
            <person name="D'Hont A."/>
            <person name="Scarpelli C."/>
            <person name="Weissenbach J."/>
            <person name="Salanoubat M."/>
            <person name="Quetier F."/>
            <person name="Yu Y."/>
            <person name="Kim H.R."/>
            <person name="Rambo T."/>
            <person name="Currie J."/>
            <person name="Collura K."/>
            <person name="Luo M."/>
            <person name="Yang T."/>
            <person name="Ammiraju J.S.S."/>
            <person name="Engler F."/>
            <person name="Soderlund C."/>
            <person name="Wing R.A."/>
            <person name="Palmer L.E."/>
            <person name="de la Bastide M."/>
            <person name="Spiegel L."/>
            <person name="Nascimento L."/>
            <person name="Zutavern T."/>
            <person name="O'Shaughnessy A."/>
            <person name="Dike S."/>
            <person name="Dedhia N."/>
            <person name="Preston R."/>
            <person name="Balija V."/>
            <person name="McCombie W.R."/>
            <person name="Chow T."/>
            <person name="Chen H."/>
            <person name="Chung M."/>
            <person name="Chen C."/>
            <person name="Shaw J."/>
            <person name="Wu H."/>
            <person name="Hsiao K."/>
            <person name="Chao Y."/>
            <person name="Chu M."/>
            <person name="Cheng C."/>
            <person name="Hour A."/>
            <person name="Lee P."/>
            <person name="Lin S."/>
            <person name="Lin Y."/>
            <person name="Liou J."/>
            <person name="Liu S."/>
            <person name="Hsing Y."/>
            <person name="Raghuvanshi S."/>
            <person name="Mohanty A."/>
            <person name="Bharti A.K."/>
            <person name="Gaur A."/>
            <person name="Gupta V."/>
            <person name="Kumar D."/>
            <person name="Ravi V."/>
            <person name="Vij S."/>
            <person name="Kapur A."/>
            <person name="Khurana P."/>
            <person name="Khurana P."/>
            <person name="Khurana J.P."/>
            <person name="Tyagi A.K."/>
            <person name="Gaikwad K."/>
            <person name="Singh A."/>
            <person name="Dalal V."/>
            <person name="Srivastava S."/>
            <person name="Dixit A."/>
            <person name="Pal A.K."/>
            <person name="Ghazi I.A."/>
            <person name="Yadav M."/>
            <person name="Pandit A."/>
            <person name="Bhargava A."/>
            <person name="Sureshbabu K."/>
            <person name="Batra K."/>
            <person name="Sharma T.R."/>
            <person name="Mohapatra T."/>
            <person name="Singh N.K."/>
            <person name="Messing J."/>
            <person name="Nelson A.B."/>
            <person name="Fuks G."/>
            <person name="Kavchok S."/>
            <person name="Keizer G."/>
            <person name="Linton E."/>
            <person name="Llaca V."/>
            <person name="Song R."/>
            <person name="Tanyolac B."/>
            <person name="Young S."/>
            <person name="Ho-Il K."/>
            <person name="Hahn J.H."/>
            <person name="Sangsakoo G."/>
            <person name="Vanavichit A."/>
            <person name="de Mattos Luiz.A.T."/>
            <person name="Zimmer P.D."/>
            <person name="Malone G."/>
            <person name="Dellagostin O."/>
            <person name="de Oliveira A.C."/>
            <person name="Bevan M."/>
            <person name="Bancroft I."/>
            <person name="Minx P."/>
            <person name="Cordum H."/>
            <person name="Wilson R."/>
            <person name="Cheng Z."/>
            <person name="Jin W."/>
            <person name="Jiang J."/>
            <person name="Leong S.A."/>
            <person name="Iwama H."/>
            <person name="Gojobori T."/>
            <person name="Itoh T."/>
            <person name="Niimura Y."/>
            <person name="Fujii Y."/>
            <person name="Habara T."/>
            <person name="Sakai H."/>
            <person name="Sato Y."/>
            <person name="Wilson G."/>
            <person name="Kumar K."/>
            <person name="McCouch S."/>
            <person name="Juretic N."/>
            <person name="Hoen D."/>
            <person name="Wright S."/>
            <person name="Bruskiewich R."/>
            <person name="Bureau T."/>
            <person name="Miyao A."/>
            <person name="Hirochika H."/>
            <person name="Nishikawa T."/>
            <person name="Kadowaki K."/>
            <person name="Sugiura M."/>
            <person name="Burr B."/>
            <person name="Sasaki T."/>
        </authorList>
    </citation>
    <scope>NUCLEOTIDE SEQUENCE [LARGE SCALE GENOMIC DNA]</scope>
    <source>
        <strain evidence="2">cv. Nipponbare</strain>
    </source>
</reference>
<reference evidence="2" key="2">
    <citation type="journal article" date="2008" name="Nucleic Acids Res.">
        <title>The rice annotation project database (RAP-DB): 2008 update.</title>
        <authorList>
            <consortium name="The rice annotation project (RAP)"/>
        </authorList>
    </citation>
    <scope>GENOME REANNOTATION</scope>
    <source>
        <strain evidence="2">cv. Nipponbare</strain>
    </source>
</reference>
<gene>
    <name evidence="1" type="primary">OJ1003_C09.24</name>
</gene>
<dbReference type="PANTHER" id="PTHR33074">
    <property type="entry name" value="EXPRESSED PROTEIN-RELATED"/>
    <property type="match status" value="1"/>
</dbReference>
<evidence type="ECO:0000313" key="2">
    <source>
        <dbReference type="Proteomes" id="UP000000763"/>
    </source>
</evidence>
<name>Q652P3_ORYSJ</name>
<proteinExistence type="predicted"/>
<dbReference type="PANTHER" id="PTHR33074:SF139">
    <property type="entry name" value="OS09G0567000 PROTEIN"/>
    <property type="match status" value="1"/>
</dbReference>
<protein>
    <submittedName>
        <fullName evidence="1">Uncharacterized protein</fullName>
    </submittedName>
</protein>
<accession>Q652P3</accession>
<organism evidence="1 2">
    <name type="scientific">Oryza sativa subsp. japonica</name>
    <name type="common">Rice</name>
    <dbReference type="NCBI Taxonomy" id="39947"/>
    <lineage>
        <taxon>Eukaryota</taxon>
        <taxon>Viridiplantae</taxon>
        <taxon>Streptophyta</taxon>
        <taxon>Embryophyta</taxon>
        <taxon>Tracheophyta</taxon>
        <taxon>Spermatophyta</taxon>
        <taxon>Magnoliopsida</taxon>
        <taxon>Liliopsida</taxon>
        <taxon>Poales</taxon>
        <taxon>Poaceae</taxon>
        <taxon>BOP clade</taxon>
        <taxon>Oryzoideae</taxon>
        <taxon>Oryzeae</taxon>
        <taxon>Oryzinae</taxon>
        <taxon>Oryza</taxon>
        <taxon>Oryza sativa</taxon>
    </lineage>
</organism>
<dbReference type="Proteomes" id="UP000000763">
    <property type="component" value="Chromosome 9"/>
</dbReference>
<sequence length="435" mass="47466">MEVGKPIKDSSLRPPAHGRDIIAAHDDLLLFRLTLGHGNRHNLFLSDGSSPSLTRIPHPSGDLDSLFLDNHVGILRGHHPLIPHVRQTAALHHIVAALTPIRKPGGEYRLHLYHSTTNQSSPPLTFFFHHTDKVINLSRQAPGLMGIGIDEGNASDVRDIAIDLEGCINYVEFEFKGLPHPQRDTLLMAGRPLNGVGCWRMDCRLRSSQISHHMMPTLPNYDTARRPQPSLQKLHVGHPVLSLHDAHLVHLMAKINSWPGRCGRAAPRRRPVEAAFSASSSRSADVGALAGEHVGPISGAGDAYARWDAAVGCRAIDPGCGPGRPCILTVPAAIAIAVLRARPLVLPDQEACQDHAGVDSDGQTAQSMNLQSSQCSGAVVSTAMADDGIAAVMRRSAARFIIQDITTQTMHVLLLQIRFLRQDKERNYSCRRREK</sequence>
<dbReference type="EMBL" id="AP005546">
    <property type="protein sequence ID" value="BAD46224.1"/>
    <property type="molecule type" value="Genomic_DNA"/>
</dbReference>